<sequence length="102" mass="11616">MPDVDGYKLLEHIGLEMDLPVIMMFADERVSAVMKGICHGACDYLIKPICEEELRNIWRQHVIRKKWNGNKEVEYSGEMLDQGPLGNLGFIVNELAIEVGLQ</sequence>
<reference evidence="1 2" key="1">
    <citation type="journal article" date="2023" name="Science">
        <title>Complex scaffold remodeling in plant triterpene biosynthesis.</title>
        <authorList>
            <person name="De La Pena R."/>
            <person name="Hodgson H."/>
            <person name="Liu J.C."/>
            <person name="Stephenson M.J."/>
            <person name="Martin A.C."/>
            <person name="Owen C."/>
            <person name="Harkess A."/>
            <person name="Leebens-Mack J."/>
            <person name="Jimenez L.E."/>
            <person name="Osbourn A."/>
            <person name="Sattely E.S."/>
        </authorList>
    </citation>
    <scope>NUCLEOTIDE SEQUENCE [LARGE SCALE GENOMIC DNA]</scope>
    <source>
        <strain evidence="2">cv. JPN11</strain>
        <tissue evidence="1">Leaf</tissue>
    </source>
</reference>
<protein>
    <submittedName>
        <fullName evidence="1">Two-component response regulator</fullName>
    </submittedName>
</protein>
<name>A0ACC1YJJ4_MELAZ</name>
<dbReference type="EMBL" id="CM051396">
    <property type="protein sequence ID" value="KAJ4723319.1"/>
    <property type="molecule type" value="Genomic_DNA"/>
</dbReference>
<organism evidence="1 2">
    <name type="scientific">Melia azedarach</name>
    <name type="common">Chinaberry tree</name>
    <dbReference type="NCBI Taxonomy" id="155640"/>
    <lineage>
        <taxon>Eukaryota</taxon>
        <taxon>Viridiplantae</taxon>
        <taxon>Streptophyta</taxon>
        <taxon>Embryophyta</taxon>
        <taxon>Tracheophyta</taxon>
        <taxon>Spermatophyta</taxon>
        <taxon>Magnoliopsida</taxon>
        <taxon>eudicotyledons</taxon>
        <taxon>Gunneridae</taxon>
        <taxon>Pentapetalae</taxon>
        <taxon>rosids</taxon>
        <taxon>malvids</taxon>
        <taxon>Sapindales</taxon>
        <taxon>Meliaceae</taxon>
        <taxon>Melia</taxon>
    </lineage>
</organism>
<evidence type="ECO:0000313" key="2">
    <source>
        <dbReference type="Proteomes" id="UP001164539"/>
    </source>
</evidence>
<accession>A0ACC1YJJ4</accession>
<dbReference type="Proteomes" id="UP001164539">
    <property type="component" value="Chromosome 3"/>
</dbReference>
<comment type="caution">
    <text evidence="1">The sequence shown here is derived from an EMBL/GenBank/DDBJ whole genome shotgun (WGS) entry which is preliminary data.</text>
</comment>
<evidence type="ECO:0000313" key="1">
    <source>
        <dbReference type="EMBL" id="KAJ4723319.1"/>
    </source>
</evidence>
<gene>
    <name evidence="1" type="ORF">OWV82_006703</name>
</gene>
<keyword evidence="2" id="KW-1185">Reference proteome</keyword>
<proteinExistence type="predicted"/>